<comment type="caution">
    <text evidence="5">The sequence shown here is derived from an EMBL/GenBank/DDBJ whole genome shotgun (WGS) entry which is preliminary data.</text>
</comment>
<feature type="binding site" evidence="3">
    <location>
        <position position="18"/>
    </location>
    <ligand>
        <name>a divalent metal cation</name>
        <dbReference type="ChEBI" id="CHEBI:60240"/>
    </ligand>
</feature>
<evidence type="ECO:0000259" key="4">
    <source>
        <dbReference type="Pfam" id="PF08450"/>
    </source>
</evidence>
<dbReference type="GO" id="GO:0005509">
    <property type="term" value="F:calcium ion binding"/>
    <property type="evidence" value="ECO:0007669"/>
    <property type="project" value="TreeGrafter"/>
</dbReference>
<keyword evidence="6" id="KW-1185">Reference proteome</keyword>
<evidence type="ECO:0000256" key="2">
    <source>
        <dbReference type="PIRSR" id="PIRSR605511-1"/>
    </source>
</evidence>
<dbReference type="SUPFAM" id="SSF63829">
    <property type="entry name" value="Calcium-dependent phosphotriesterase"/>
    <property type="match status" value="1"/>
</dbReference>
<dbReference type="InterPro" id="IPR011042">
    <property type="entry name" value="6-blade_b-propeller_TolB-like"/>
</dbReference>
<dbReference type="PANTHER" id="PTHR10907">
    <property type="entry name" value="REGUCALCIN"/>
    <property type="match status" value="1"/>
</dbReference>
<proteinExistence type="inferred from homology"/>
<accession>A0A841J7Z2</accession>
<dbReference type="EMBL" id="JACIJP010000002">
    <property type="protein sequence ID" value="MBB6124291.1"/>
    <property type="molecule type" value="Genomic_DNA"/>
</dbReference>
<feature type="binding site" evidence="3">
    <location>
        <position position="102"/>
    </location>
    <ligand>
        <name>substrate</name>
    </ligand>
</feature>
<dbReference type="PRINTS" id="PR01790">
    <property type="entry name" value="SMP30FAMILY"/>
</dbReference>
<dbReference type="Pfam" id="PF08450">
    <property type="entry name" value="SGL"/>
    <property type="match status" value="1"/>
</dbReference>
<evidence type="ECO:0000256" key="3">
    <source>
        <dbReference type="PIRSR" id="PIRSR605511-2"/>
    </source>
</evidence>
<dbReference type="RefSeq" id="WP_184080078.1">
    <property type="nucleotide sequence ID" value="NZ_JACIJP010000002.1"/>
</dbReference>
<reference evidence="5 6" key="1">
    <citation type="submission" date="2020-08" db="EMBL/GenBank/DDBJ databases">
        <title>Genomic Encyclopedia of Type Strains, Phase IV (KMG-IV): sequencing the most valuable type-strain genomes for metagenomic binning, comparative biology and taxonomic classification.</title>
        <authorList>
            <person name="Goeker M."/>
        </authorList>
    </citation>
    <scope>NUCLEOTIDE SEQUENCE [LARGE SCALE GENOMIC DNA]</scope>
    <source>
        <strain evidence="5 6">DSM 102255</strain>
    </source>
</reference>
<gene>
    <name evidence="5" type="ORF">FHS92_002020</name>
</gene>
<dbReference type="InterPro" id="IPR005511">
    <property type="entry name" value="SMP-30"/>
</dbReference>
<feature type="active site" description="Proton donor/acceptor" evidence="2">
    <location>
        <position position="200"/>
    </location>
</feature>
<evidence type="ECO:0000256" key="1">
    <source>
        <dbReference type="ARBA" id="ARBA00008853"/>
    </source>
</evidence>
<feature type="binding site" evidence="3">
    <location>
        <position position="104"/>
    </location>
    <ligand>
        <name>substrate</name>
    </ligand>
</feature>
<dbReference type="InterPro" id="IPR013658">
    <property type="entry name" value="SGL"/>
</dbReference>
<feature type="binding site" evidence="3">
    <location>
        <position position="150"/>
    </location>
    <ligand>
        <name>a divalent metal cation</name>
        <dbReference type="ChEBI" id="CHEBI:60240"/>
    </ligand>
</feature>
<evidence type="ECO:0000313" key="6">
    <source>
        <dbReference type="Proteomes" id="UP000552700"/>
    </source>
</evidence>
<organism evidence="5 6">
    <name type="scientific">Sphingobium subterraneum</name>
    <dbReference type="NCBI Taxonomy" id="627688"/>
    <lineage>
        <taxon>Bacteria</taxon>
        <taxon>Pseudomonadati</taxon>
        <taxon>Pseudomonadota</taxon>
        <taxon>Alphaproteobacteria</taxon>
        <taxon>Sphingomonadales</taxon>
        <taxon>Sphingomonadaceae</taxon>
        <taxon>Sphingobium</taxon>
    </lineage>
</organism>
<keyword evidence="3" id="KW-0479">Metal-binding</keyword>
<protein>
    <submittedName>
        <fullName evidence="5">Sugar lactone lactonase YvrE</fullName>
    </submittedName>
</protein>
<comment type="cofactor">
    <cofactor evidence="3">
        <name>Zn(2+)</name>
        <dbReference type="ChEBI" id="CHEBI:29105"/>
    </cofactor>
    <text evidence="3">Binds 1 divalent metal cation per subunit.</text>
</comment>
<comment type="similarity">
    <text evidence="1">Belongs to the SMP-30/CGR1 family.</text>
</comment>
<sequence length="300" mass="32962">MNMTQIEVALDAHATLGESPRWHEAERRLYWVDIPECALHRFDPATGRDEKRIFAQQLGCLAFVAGGGLILGMKDGCAWLERWDAEPVPFGPQIFAGDPDRRFNDGRTDIRGRFWIGSVNTAKRQNDAALYCLYGDGALEEAEGGMLTCNGAAFGGDGAHFCHTDTPSHMLRVYRYDPDTATLSDHRVLHQFPQGKGRPDGGSYDEAGYYWSALFDGGRVVRISPEGAIVQEVTLPVSRPTMIAFGDEDRRTAYVTTARAGLDAARLAAEPLAGAIFRFRVDVPGVAEADFVRTAPVLRP</sequence>
<dbReference type="GO" id="GO:0019853">
    <property type="term" value="P:L-ascorbic acid biosynthetic process"/>
    <property type="evidence" value="ECO:0007669"/>
    <property type="project" value="TreeGrafter"/>
</dbReference>
<feature type="binding site" evidence="3">
    <location>
        <position position="200"/>
    </location>
    <ligand>
        <name>a divalent metal cation</name>
        <dbReference type="ChEBI" id="CHEBI:60240"/>
    </ligand>
</feature>
<evidence type="ECO:0000313" key="5">
    <source>
        <dbReference type="EMBL" id="MBB6124291.1"/>
    </source>
</evidence>
<dbReference type="PANTHER" id="PTHR10907:SF47">
    <property type="entry name" value="REGUCALCIN"/>
    <property type="match status" value="1"/>
</dbReference>
<name>A0A841J7Z2_9SPHN</name>
<keyword evidence="3" id="KW-0862">Zinc</keyword>
<dbReference type="Proteomes" id="UP000552700">
    <property type="component" value="Unassembled WGS sequence"/>
</dbReference>
<dbReference type="GO" id="GO:0004341">
    <property type="term" value="F:gluconolactonase activity"/>
    <property type="evidence" value="ECO:0007669"/>
    <property type="project" value="TreeGrafter"/>
</dbReference>
<dbReference type="AlphaFoldDB" id="A0A841J7Z2"/>
<feature type="domain" description="SMP-30/Gluconolactonase/LRE-like region" evidence="4">
    <location>
        <begin position="16"/>
        <end position="259"/>
    </location>
</feature>
<dbReference type="Gene3D" id="2.120.10.30">
    <property type="entry name" value="TolB, C-terminal domain"/>
    <property type="match status" value="1"/>
</dbReference>